<sequence length="311" mass="35540">MTKGITIDDLPSKKYKNELEIGINYQDIEENIESNKLATDSLYWSTTVRNYLEKYIYGNIDKWSGSNYEKRCRDFNYILDIILKKIKEKEKTNSDVPYSLFQDYIDEAAKSHLKTWEDEYKCIRDSKIPKYSDDIENMKNIDDLCEDIAYIEKNVSKIHSNNCKQIESYIDQQITNLKPIYTSSSTKYSDILGYYGYTSFDKIDNIAKDFKSKCQEGTTGASLAGYQGGMPQNTGKNASIIAVTSLSGILSSFFLLYKTTSFGSILNNLVGKKIKFGNNLRDESFHETLEDISESSHGEGYNILYNSLGDS</sequence>
<reference evidence="2" key="1">
    <citation type="submission" date="2016-05" db="EMBL/GenBank/DDBJ databases">
        <authorList>
            <person name="Naeem R."/>
        </authorList>
    </citation>
    <scope>NUCLEOTIDE SEQUENCE [LARGE SCALE GENOMIC DNA]</scope>
</reference>
<protein>
    <submittedName>
        <fullName evidence="1">PIR Superfamily Protein</fullName>
    </submittedName>
</protein>
<name>A0A1A9AKQ4_PLAOA</name>
<evidence type="ECO:0000313" key="2">
    <source>
        <dbReference type="Proteomes" id="UP000078555"/>
    </source>
</evidence>
<organism evidence="1 2">
    <name type="scientific">Plasmodium ovale wallikeri</name>
    <dbReference type="NCBI Taxonomy" id="864142"/>
    <lineage>
        <taxon>Eukaryota</taxon>
        <taxon>Sar</taxon>
        <taxon>Alveolata</taxon>
        <taxon>Apicomplexa</taxon>
        <taxon>Aconoidasida</taxon>
        <taxon>Haemosporida</taxon>
        <taxon>Plasmodiidae</taxon>
        <taxon>Plasmodium</taxon>
        <taxon>Plasmodium (Plasmodium)</taxon>
    </lineage>
</organism>
<dbReference type="AlphaFoldDB" id="A0A1A9AKQ4"/>
<evidence type="ECO:0000313" key="1">
    <source>
        <dbReference type="EMBL" id="SBT56768.1"/>
    </source>
</evidence>
<gene>
    <name evidence="1" type="ORF">POVWA1_078380</name>
</gene>
<dbReference type="EMBL" id="FLRD01001192">
    <property type="protein sequence ID" value="SBT56768.1"/>
    <property type="molecule type" value="Genomic_DNA"/>
</dbReference>
<proteinExistence type="predicted"/>
<keyword evidence="2" id="KW-1185">Reference proteome</keyword>
<dbReference type="Proteomes" id="UP000078555">
    <property type="component" value="Unassembled WGS sequence"/>
</dbReference>
<accession>A0A1A9AKQ4</accession>